<evidence type="ECO:0000313" key="2">
    <source>
        <dbReference type="Proteomes" id="UP000054477"/>
    </source>
</evidence>
<reference evidence="2" key="2">
    <citation type="submission" date="2015-01" db="EMBL/GenBank/DDBJ databases">
        <title>Evolutionary Origins and Diversification of the Mycorrhizal Mutualists.</title>
        <authorList>
            <consortium name="DOE Joint Genome Institute"/>
            <consortium name="Mycorrhizal Genomics Consortium"/>
            <person name="Kohler A."/>
            <person name="Kuo A."/>
            <person name="Nagy L.G."/>
            <person name="Floudas D."/>
            <person name="Copeland A."/>
            <person name="Barry K.W."/>
            <person name="Cichocki N."/>
            <person name="Veneault-Fourrey C."/>
            <person name="LaButti K."/>
            <person name="Lindquist E.A."/>
            <person name="Lipzen A."/>
            <person name="Lundell T."/>
            <person name="Morin E."/>
            <person name="Murat C."/>
            <person name="Riley R."/>
            <person name="Ohm R."/>
            <person name="Sun H."/>
            <person name="Tunlid A."/>
            <person name="Henrissat B."/>
            <person name="Grigoriev I.V."/>
            <person name="Hibbett D.S."/>
            <person name="Martin F."/>
        </authorList>
    </citation>
    <scope>NUCLEOTIDE SEQUENCE [LARGE SCALE GENOMIC DNA]</scope>
    <source>
        <strain evidence="2">LaAM-08-1</strain>
    </source>
</reference>
<keyword evidence="2" id="KW-1185">Reference proteome</keyword>
<organism evidence="1 2">
    <name type="scientific">Laccaria amethystina LaAM-08-1</name>
    <dbReference type="NCBI Taxonomy" id="1095629"/>
    <lineage>
        <taxon>Eukaryota</taxon>
        <taxon>Fungi</taxon>
        <taxon>Dikarya</taxon>
        <taxon>Basidiomycota</taxon>
        <taxon>Agaricomycotina</taxon>
        <taxon>Agaricomycetes</taxon>
        <taxon>Agaricomycetidae</taxon>
        <taxon>Agaricales</taxon>
        <taxon>Agaricineae</taxon>
        <taxon>Hydnangiaceae</taxon>
        <taxon>Laccaria</taxon>
    </lineage>
</organism>
<evidence type="ECO:0000313" key="1">
    <source>
        <dbReference type="EMBL" id="KIJ92973.1"/>
    </source>
</evidence>
<dbReference type="AlphaFoldDB" id="A0A0C9WW32"/>
<dbReference type="HOGENOM" id="CLU_1686903_0_0_1"/>
<proteinExistence type="predicted"/>
<protein>
    <submittedName>
        <fullName evidence="1">Uncharacterized protein</fullName>
    </submittedName>
</protein>
<dbReference type="Proteomes" id="UP000054477">
    <property type="component" value="Unassembled WGS sequence"/>
</dbReference>
<dbReference type="EMBL" id="KN838872">
    <property type="protein sequence ID" value="KIJ92973.1"/>
    <property type="molecule type" value="Genomic_DNA"/>
</dbReference>
<name>A0A0C9WW32_9AGAR</name>
<gene>
    <name evidence="1" type="ORF">K443DRAFT_414022</name>
</gene>
<reference evidence="1 2" key="1">
    <citation type="submission" date="2014-04" db="EMBL/GenBank/DDBJ databases">
        <authorList>
            <consortium name="DOE Joint Genome Institute"/>
            <person name="Kuo A."/>
            <person name="Kohler A."/>
            <person name="Nagy L.G."/>
            <person name="Floudas D."/>
            <person name="Copeland A."/>
            <person name="Barry K.W."/>
            <person name="Cichocki N."/>
            <person name="Veneault-Fourrey C."/>
            <person name="LaButti K."/>
            <person name="Lindquist E.A."/>
            <person name="Lipzen A."/>
            <person name="Lundell T."/>
            <person name="Morin E."/>
            <person name="Murat C."/>
            <person name="Sun H."/>
            <person name="Tunlid A."/>
            <person name="Henrissat B."/>
            <person name="Grigoriev I.V."/>
            <person name="Hibbett D.S."/>
            <person name="Martin F."/>
            <person name="Nordberg H.P."/>
            <person name="Cantor M.N."/>
            <person name="Hua S.X."/>
        </authorList>
    </citation>
    <scope>NUCLEOTIDE SEQUENCE [LARGE SCALE GENOMIC DNA]</scope>
    <source>
        <strain evidence="1 2">LaAM-08-1</strain>
    </source>
</reference>
<accession>A0A0C9WW32</accession>
<sequence length="156" mass="17993">MRPPKASLDVYPSITRLSAQDLKDLILNANPRNFYLKLPDDPTASYYILWCRRCYLGAEYKVDALVPATVHILYLPSTRVTYVEGTLISSRRGTTAGRRRRCLRGRKRFQDAEDVKRFVALRVQMRALRGSPVWGDEGLFSKEFVKLAKEWVPVRS</sequence>